<dbReference type="OrthoDB" id="118834at2"/>
<dbReference type="RefSeq" id="WP_085233173.1">
    <property type="nucleotide sequence ID" value="NZ_AP022613.1"/>
</dbReference>
<name>A0A7I7YI02_9MYCO</name>
<evidence type="ECO:0000259" key="1">
    <source>
        <dbReference type="Pfam" id="PF13924"/>
    </source>
</evidence>
<evidence type="ECO:0000313" key="3">
    <source>
        <dbReference type="Proteomes" id="UP000467385"/>
    </source>
</evidence>
<dbReference type="EMBL" id="AP022613">
    <property type="protein sequence ID" value="BBZ40722.1"/>
    <property type="molecule type" value="Genomic_DNA"/>
</dbReference>
<gene>
    <name evidence="2" type="ORF">MCNS_37850</name>
</gene>
<keyword evidence="3" id="KW-1185">Reference proteome</keyword>
<dbReference type="InterPro" id="IPR024311">
    <property type="entry name" value="Lipocalin-like"/>
</dbReference>
<dbReference type="Proteomes" id="UP000467385">
    <property type="component" value="Chromosome"/>
</dbReference>
<proteinExistence type="predicted"/>
<sequence length="129" mass="14072">MTELRQALLGGWLLQSFVSRDADTGAQRYPFGEDPAGLILYTADGYMSAQLTPGRGGEYIAYGGRFHVDEQSATVRHDVAVSNLPELLTQAQFRHAHVEGDRLTLSASQTSADGVTTHSTLVWHRNPVS</sequence>
<feature type="domain" description="Lipocalin-like" evidence="1">
    <location>
        <begin position="58"/>
        <end position="125"/>
    </location>
</feature>
<feature type="domain" description="Lipocalin-like" evidence="1">
    <location>
        <begin position="10"/>
        <end position="54"/>
    </location>
</feature>
<accession>A0A7I7YI02</accession>
<organism evidence="2 3">
    <name type="scientific">Mycobacterium conspicuum</name>
    <dbReference type="NCBI Taxonomy" id="44010"/>
    <lineage>
        <taxon>Bacteria</taxon>
        <taxon>Bacillati</taxon>
        <taxon>Actinomycetota</taxon>
        <taxon>Actinomycetes</taxon>
        <taxon>Mycobacteriales</taxon>
        <taxon>Mycobacteriaceae</taxon>
        <taxon>Mycobacterium</taxon>
    </lineage>
</organism>
<reference evidence="2 3" key="1">
    <citation type="journal article" date="2019" name="Emerg. Microbes Infect.">
        <title>Comprehensive subspecies identification of 175 nontuberculous mycobacteria species based on 7547 genomic profiles.</title>
        <authorList>
            <person name="Matsumoto Y."/>
            <person name="Kinjo T."/>
            <person name="Motooka D."/>
            <person name="Nabeya D."/>
            <person name="Jung N."/>
            <person name="Uechi K."/>
            <person name="Horii T."/>
            <person name="Iida T."/>
            <person name="Fujita J."/>
            <person name="Nakamura S."/>
        </authorList>
    </citation>
    <scope>NUCLEOTIDE SEQUENCE [LARGE SCALE GENOMIC DNA]</scope>
    <source>
        <strain evidence="2 3">JCM 14738</strain>
    </source>
</reference>
<dbReference type="Pfam" id="PF13924">
    <property type="entry name" value="Lipocalin_5"/>
    <property type="match status" value="2"/>
</dbReference>
<protein>
    <recommendedName>
        <fullName evidence="1">Lipocalin-like domain-containing protein</fullName>
    </recommendedName>
</protein>
<dbReference type="AlphaFoldDB" id="A0A7I7YI02"/>
<evidence type="ECO:0000313" key="2">
    <source>
        <dbReference type="EMBL" id="BBZ40722.1"/>
    </source>
</evidence>